<comment type="caution">
    <text evidence="8">The sequence shown here is derived from an EMBL/GenBank/DDBJ whole genome shotgun (WGS) entry which is preliminary data.</text>
</comment>
<feature type="transmembrane region" description="Helical" evidence="7">
    <location>
        <begin position="21"/>
        <end position="45"/>
    </location>
</feature>
<dbReference type="EMBL" id="BJYS01000011">
    <property type="protein sequence ID" value="GEO04114.1"/>
    <property type="molecule type" value="Genomic_DNA"/>
</dbReference>
<dbReference type="OrthoDB" id="9813193at2"/>
<dbReference type="Pfam" id="PF07681">
    <property type="entry name" value="DoxX"/>
    <property type="match status" value="1"/>
</dbReference>
<dbReference type="AlphaFoldDB" id="A0A512AWN5"/>
<comment type="subcellular location">
    <subcellularLocation>
        <location evidence="1">Cell membrane</location>
        <topology evidence="1">Multi-pass membrane protein</topology>
    </subcellularLocation>
</comment>
<evidence type="ECO:0000256" key="3">
    <source>
        <dbReference type="ARBA" id="ARBA00022475"/>
    </source>
</evidence>
<dbReference type="InterPro" id="IPR032808">
    <property type="entry name" value="DoxX"/>
</dbReference>
<evidence type="ECO:0008006" key="10">
    <source>
        <dbReference type="Google" id="ProtNLM"/>
    </source>
</evidence>
<protein>
    <recommendedName>
        <fullName evidence="10">DoxX family protein</fullName>
    </recommendedName>
</protein>
<keyword evidence="6 7" id="KW-0472">Membrane</keyword>
<feature type="transmembrane region" description="Helical" evidence="7">
    <location>
        <begin position="121"/>
        <end position="141"/>
    </location>
</feature>
<evidence type="ECO:0000313" key="9">
    <source>
        <dbReference type="Proteomes" id="UP000321532"/>
    </source>
</evidence>
<organism evidence="8 9">
    <name type="scientific">Adhaeribacter aerolatus</name>
    <dbReference type="NCBI Taxonomy" id="670289"/>
    <lineage>
        <taxon>Bacteria</taxon>
        <taxon>Pseudomonadati</taxon>
        <taxon>Bacteroidota</taxon>
        <taxon>Cytophagia</taxon>
        <taxon>Cytophagales</taxon>
        <taxon>Hymenobacteraceae</taxon>
        <taxon>Adhaeribacter</taxon>
    </lineage>
</organism>
<keyword evidence="3" id="KW-1003">Cell membrane</keyword>
<dbReference type="InterPro" id="IPR051907">
    <property type="entry name" value="DoxX-like_oxidoreductase"/>
</dbReference>
<evidence type="ECO:0000256" key="6">
    <source>
        <dbReference type="ARBA" id="ARBA00023136"/>
    </source>
</evidence>
<keyword evidence="9" id="KW-1185">Reference proteome</keyword>
<feature type="transmembrane region" description="Helical" evidence="7">
    <location>
        <begin position="57"/>
        <end position="76"/>
    </location>
</feature>
<proteinExistence type="inferred from homology"/>
<keyword evidence="5 7" id="KW-1133">Transmembrane helix</keyword>
<dbReference type="GO" id="GO:0005886">
    <property type="term" value="C:plasma membrane"/>
    <property type="evidence" value="ECO:0007669"/>
    <property type="project" value="UniProtKB-SubCell"/>
</dbReference>
<feature type="transmembrane region" description="Helical" evidence="7">
    <location>
        <begin position="83"/>
        <end position="109"/>
    </location>
</feature>
<dbReference type="Proteomes" id="UP000321532">
    <property type="component" value="Unassembled WGS sequence"/>
</dbReference>
<dbReference type="PANTHER" id="PTHR33452:SF1">
    <property type="entry name" value="INNER MEMBRANE PROTEIN YPHA-RELATED"/>
    <property type="match status" value="1"/>
</dbReference>
<evidence type="ECO:0000256" key="7">
    <source>
        <dbReference type="SAM" id="Phobius"/>
    </source>
</evidence>
<sequence>MGKKNKEALKTKNKIFTVNPAANATDVALLIARIAITGLMLTHGLPKLTMLFSGEPVQFVGLLGLSPELCLGLAVFAEVVCSLFVLVGFGTRVAVIPLIITMLIAAFYIHAADPFVKKEPALQYLLVYVMLLFAGSGRYSVDYFLHRQVLSPAYTGVKEKSLV</sequence>
<name>A0A512AWN5_9BACT</name>
<evidence type="ECO:0000313" key="8">
    <source>
        <dbReference type="EMBL" id="GEO04114.1"/>
    </source>
</evidence>
<keyword evidence="4 7" id="KW-0812">Transmembrane</keyword>
<evidence type="ECO:0000256" key="5">
    <source>
        <dbReference type="ARBA" id="ARBA00022989"/>
    </source>
</evidence>
<gene>
    <name evidence="8" type="ORF">AAE02nite_17780</name>
</gene>
<dbReference type="PANTHER" id="PTHR33452">
    <property type="entry name" value="OXIDOREDUCTASE CATD-RELATED"/>
    <property type="match status" value="1"/>
</dbReference>
<evidence type="ECO:0000256" key="4">
    <source>
        <dbReference type="ARBA" id="ARBA00022692"/>
    </source>
</evidence>
<reference evidence="8 9" key="1">
    <citation type="submission" date="2019-07" db="EMBL/GenBank/DDBJ databases">
        <title>Whole genome shotgun sequence of Adhaeribacter aerolatus NBRC 106133.</title>
        <authorList>
            <person name="Hosoyama A."/>
            <person name="Uohara A."/>
            <person name="Ohji S."/>
            <person name="Ichikawa N."/>
        </authorList>
    </citation>
    <scope>NUCLEOTIDE SEQUENCE [LARGE SCALE GENOMIC DNA]</scope>
    <source>
        <strain evidence="8 9">NBRC 106133</strain>
    </source>
</reference>
<evidence type="ECO:0000256" key="2">
    <source>
        <dbReference type="ARBA" id="ARBA00006679"/>
    </source>
</evidence>
<comment type="similarity">
    <text evidence="2">Belongs to the DoxX family.</text>
</comment>
<evidence type="ECO:0000256" key="1">
    <source>
        <dbReference type="ARBA" id="ARBA00004651"/>
    </source>
</evidence>
<accession>A0A512AWN5</accession>